<feature type="transmembrane region" description="Helical" evidence="1">
    <location>
        <begin position="26"/>
        <end position="47"/>
    </location>
</feature>
<dbReference type="Gene3D" id="3.40.390.10">
    <property type="entry name" value="Collagenase (Catalytic Domain)"/>
    <property type="match status" value="1"/>
</dbReference>
<accession>A0A846RT12</accession>
<name>A0A846RT12_9MICC</name>
<dbReference type="GO" id="GO:0008237">
    <property type="term" value="F:metallopeptidase activity"/>
    <property type="evidence" value="ECO:0007669"/>
    <property type="project" value="InterPro"/>
</dbReference>
<dbReference type="EMBL" id="JAATJL010000001">
    <property type="protein sequence ID" value="NJC21441.1"/>
    <property type="molecule type" value="Genomic_DNA"/>
</dbReference>
<keyword evidence="1" id="KW-0472">Membrane</keyword>
<evidence type="ECO:0000313" key="2">
    <source>
        <dbReference type="EMBL" id="NJC21441.1"/>
    </source>
</evidence>
<proteinExistence type="predicted"/>
<evidence type="ECO:0008006" key="4">
    <source>
        <dbReference type="Google" id="ProtNLM"/>
    </source>
</evidence>
<comment type="caution">
    <text evidence="2">The sequence shown here is derived from an EMBL/GenBank/DDBJ whole genome shotgun (WGS) entry which is preliminary data.</text>
</comment>
<evidence type="ECO:0000256" key="1">
    <source>
        <dbReference type="SAM" id="Phobius"/>
    </source>
</evidence>
<keyword evidence="1" id="KW-1133">Transmembrane helix</keyword>
<reference evidence="2 3" key="1">
    <citation type="submission" date="2020-03" db="EMBL/GenBank/DDBJ databases">
        <title>Sequencing the genomes of 1000 actinobacteria strains.</title>
        <authorList>
            <person name="Klenk H.-P."/>
        </authorList>
    </citation>
    <scope>NUCLEOTIDE SEQUENCE [LARGE SCALE GENOMIC DNA]</scope>
    <source>
        <strain evidence="2 3">DSM 16403</strain>
    </source>
</reference>
<keyword evidence="3" id="KW-1185">Reference proteome</keyword>
<keyword evidence="1" id="KW-0812">Transmembrane</keyword>
<dbReference type="Proteomes" id="UP000547458">
    <property type="component" value="Unassembled WGS sequence"/>
</dbReference>
<dbReference type="RefSeq" id="WP_167991180.1">
    <property type="nucleotide sequence ID" value="NZ_JAATJL010000001.1"/>
</dbReference>
<sequence>MGVWDGEDSNRLPARRRRTRSSAFKLRVRTAALIAFVAALYLTPTVFERDILPDVLPYLPGSNVPVRGVDAADAPLGAPPPSTGSSQYALYSYPDLAQAFVAYDPCRPVHYVVRPDNAPAGTEGLIEEAVAEISAATGLQFVYSGSTAEPPSEGARDPYQPELYGERWAPILITWTNPTEIPALEGAVAGFGGSQIAQRPGKPVVYVAGQAMLDAPDLATTLLFPGGRDQVRAIIVHELAHVVGLDHVDDPNELMYERSVRTSLGDGDRAGLAILGTGQCVPEL</sequence>
<protein>
    <recommendedName>
        <fullName evidence="4">Peptidase</fullName>
    </recommendedName>
</protein>
<organism evidence="2 3">
    <name type="scientific">Arthrobacter pigmenti</name>
    <dbReference type="NCBI Taxonomy" id="271432"/>
    <lineage>
        <taxon>Bacteria</taxon>
        <taxon>Bacillati</taxon>
        <taxon>Actinomycetota</taxon>
        <taxon>Actinomycetes</taxon>
        <taxon>Micrococcales</taxon>
        <taxon>Micrococcaceae</taxon>
        <taxon>Arthrobacter</taxon>
    </lineage>
</organism>
<gene>
    <name evidence="2" type="ORF">BJ994_000517</name>
</gene>
<evidence type="ECO:0000313" key="3">
    <source>
        <dbReference type="Proteomes" id="UP000547458"/>
    </source>
</evidence>
<dbReference type="InterPro" id="IPR024079">
    <property type="entry name" value="MetalloPept_cat_dom_sf"/>
</dbReference>
<dbReference type="SUPFAM" id="SSF55486">
    <property type="entry name" value="Metalloproteases ('zincins'), catalytic domain"/>
    <property type="match status" value="1"/>
</dbReference>
<dbReference type="AlphaFoldDB" id="A0A846RT12"/>